<keyword evidence="13" id="KW-0472">Membrane</keyword>
<reference evidence="16 17" key="1">
    <citation type="submission" date="2022-07" db="EMBL/GenBank/DDBJ databases">
        <authorList>
            <person name="Li W.-J."/>
            <person name="Deng Q.-Q."/>
        </authorList>
    </citation>
    <scope>NUCLEOTIDE SEQUENCE [LARGE SCALE GENOMIC DNA]</scope>
    <source>
        <strain evidence="16 17">SYSU M60028</strain>
    </source>
</reference>
<dbReference type="InterPro" id="IPR003661">
    <property type="entry name" value="HisK_dim/P_dom"/>
</dbReference>
<comment type="subcellular location">
    <subcellularLocation>
        <location evidence="2">Membrane</location>
        <topology evidence="2">Multi-pass membrane protein</topology>
    </subcellularLocation>
</comment>
<evidence type="ECO:0000256" key="8">
    <source>
        <dbReference type="ARBA" id="ARBA00022777"/>
    </source>
</evidence>
<proteinExistence type="predicted"/>
<evidence type="ECO:0000256" key="6">
    <source>
        <dbReference type="ARBA" id="ARBA00022692"/>
    </source>
</evidence>
<dbReference type="Gene3D" id="1.10.287.130">
    <property type="match status" value="1"/>
</dbReference>
<dbReference type="PROSITE" id="PS50109">
    <property type="entry name" value="HIS_KIN"/>
    <property type="match status" value="1"/>
</dbReference>
<evidence type="ECO:0000313" key="17">
    <source>
        <dbReference type="Proteomes" id="UP001205890"/>
    </source>
</evidence>
<keyword evidence="11" id="KW-0902">Two-component regulatory system</keyword>
<dbReference type="PANTHER" id="PTHR45436">
    <property type="entry name" value="SENSOR HISTIDINE KINASE YKOH"/>
    <property type="match status" value="1"/>
</dbReference>
<dbReference type="Proteomes" id="UP001205890">
    <property type="component" value="Unassembled WGS sequence"/>
</dbReference>
<feature type="transmembrane region" description="Helical" evidence="13">
    <location>
        <begin position="155"/>
        <end position="175"/>
    </location>
</feature>
<keyword evidence="17" id="KW-1185">Reference proteome</keyword>
<accession>A0ABT1LCS4</accession>
<dbReference type="SUPFAM" id="SSF47384">
    <property type="entry name" value="Homodimeric domain of signal transducing histidine kinase"/>
    <property type="match status" value="1"/>
</dbReference>
<evidence type="ECO:0000313" key="16">
    <source>
        <dbReference type="EMBL" id="MCP8939292.1"/>
    </source>
</evidence>
<keyword evidence="7" id="KW-0547">Nucleotide-binding</keyword>
<organism evidence="16 17">
    <name type="scientific">Alsobacter ponti</name>
    <dbReference type="NCBI Taxonomy" id="2962936"/>
    <lineage>
        <taxon>Bacteria</taxon>
        <taxon>Pseudomonadati</taxon>
        <taxon>Pseudomonadota</taxon>
        <taxon>Alphaproteobacteria</taxon>
        <taxon>Hyphomicrobiales</taxon>
        <taxon>Alsobacteraceae</taxon>
        <taxon>Alsobacter</taxon>
    </lineage>
</organism>
<comment type="caution">
    <text evidence="16">The sequence shown here is derived from an EMBL/GenBank/DDBJ whole genome shotgun (WGS) entry which is preliminary data.</text>
</comment>
<dbReference type="InterPro" id="IPR036890">
    <property type="entry name" value="HATPase_C_sf"/>
</dbReference>
<keyword evidence="5" id="KW-0808">Transferase</keyword>
<dbReference type="GO" id="GO:0005524">
    <property type="term" value="F:ATP binding"/>
    <property type="evidence" value="ECO:0007669"/>
    <property type="project" value="UniProtKB-KW"/>
</dbReference>
<feature type="domain" description="Histidine kinase" evidence="14">
    <location>
        <begin position="236"/>
        <end position="446"/>
    </location>
</feature>
<evidence type="ECO:0000259" key="14">
    <source>
        <dbReference type="PROSITE" id="PS50109"/>
    </source>
</evidence>
<protein>
    <recommendedName>
        <fullName evidence="3">histidine kinase</fullName>
        <ecNumber evidence="3">2.7.13.3</ecNumber>
    </recommendedName>
</protein>
<dbReference type="InterPro" id="IPR003660">
    <property type="entry name" value="HAMP_dom"/>
</dbReference>
<evidence type="ECO:0000256" key="7">
    <source>
        <dbReference type="ARBA" id="ARBA00022741"/>
    </source>
</evidence>
<dbReference type="InterPro" id="IPR050428">
    <property type="entry name" value="TCS_sensor_his_kinase"/>
</dbReference>
<evidence type="ECO:0000256" key="4">
    <source>
        <dbReference type="ARBA" id="ARBA00022553"/>
    </source>
</evidence>
<dbReference type="EMBL" id="JANCLU010000010">
    <property type="protein sequence ID" value="MCP8939292.1"/>
    <property type="molecule type" value="Genomic_DNA"/>
</dbReference>
<dbReference type="InterPro" id="IPR003594">
    <property type="entry name" value="HATPase_dom"/>
</dbReference>
<evidence type="ECO:0000256" key="9">
    <source>
        <dbReference type="ARBA" id="ARBA00022840"/>
    </source>
</evidence>
<name>A0ABT1LCS4_9HYPH</name>
<dbReference type="Pfam" id="PF00512">
    <property type="entry name" value="HisKA"/>
    <property type="match status" value="1"/>
</dbReference>
<keyword evidence="6 13" id="KW-0812">Transmembrane</keyword>
<sequence>MRIPLPRSIQGRLALGLCLGLALLWIAASVAALEALRRRMDEVFDSALQETAQRILPLAVMEIIDRGEGGAQRVASAEPHRERVAYVVRDEAGRTVLQSHDADAADFPDHPPLGFSSTHAARYYAETALQGSLTIVMAEPLEGRRHAVAQAARALAMPLLLVLVPLGFVGAWLLVRASMAPVRGLCAEIETRGGGDLRPLGADGLPTEIEPIAAAIDQLMERLRRALDAERNFAARSAHELRTPIAAALAQTQRLLAETHDDATRERALQVEDTMRRLARLAEKLMQLARAEGGRLLTEQPADCVPVLRVIADDLRRSTGLGDRLMLELPDAPVLTRLDPDALSILVRNLVENGARHGAPDEPVRVSLASDGVLRVVSAGPVVPADRLASLTKPFERGPTSARGSGLGLAIADAIARGARARLTLHSPATDRPDGFEARVSLAEPGPAGAAPTRRR</sequence>
<evidence type="ECO:0000256" key="13">
    <source>
        <dbReference type="SAM" id="Phobius"/>
    </source>
</evidence>
<evidence type="ECO:0000256" key="3">
    <source>
        <dbReference type="ARBA" id="ARBA00012438"/>
    </source>
</evidence>
<dbReference type="PANTHER" id="PTHR45436:SF14">
    <property type="entry name" value="SENSOR PROTEIN QSEC"/>
    <property type="match status" value="1"/>
</dbReference>
<dbReference type="Pfam" id="PF02518">
    <property type="entry name" value="HATPase_c"/>
    <property type="match status" value="1"/>
</dbReference>
<dbReference type="InterPro" id="IPR036097">
    <property type="entry name" value="HisK_dim/P_sf"/>
</dbReference>
<keyword evidence="10 13" id="KW-1133">Transmembrane helix</keyword>
<dbReference type="SUPFAM" id="SSF55874">
    <property type="entry name" value="ATPase domain of HSP90 chaperone/DNA topoisomerase II/histidine kinase"/>
    <property type="match status" value="1"/>
</dbReference>
<evidence type="ECO:0000256" key="2">
    <source>
        <dbReference type="ARBA" id="ARBA00004141"/>
    </source>
</evidence>
<keyword evidence="4" id="KW-0597">Phosphoprotein</keyword>
<gene>
    <name evidence="16" type="ORF">NK718_12265</name>
</gene>
<dbReference type="InterPro" id="IPR005467">
    <property type="entry name" value="His_kinase_dom"/>
</dbReference>
<dbReference type="SMART" id="SM00387">
    <property type="entry name" value="HATPase_c"/>
    <property type="match status" value="1"/>
</dbReference>
<evidence type="ECO:0000256" key="11">
    <source>
        <dbReference type="ARBA" id="ARBA00023012"/>
    </source>
</evidence>
<dbReference type="SMART" id="SM00388">
    <property type="entry name" value="HisKA"/>
    <property type="match status" value="1"/>
</dbReference>
<feature type="domain" description="HAMP" evidence="15">
    <location>
        <begin position="176"/>
        <end position="228"/>
    </location>
</feature>
<feature type="region of interest" description="Disordered" evidence="12">
    <location>
        <begin position="427"/>
        <end position="456"/>
    </location>
</feature>
<evidence type="ECO:0000256" key="10">
    <source>
        <dbReference type="ARBA" id="ARBA00022989"/>
    </source>
</evidence>
<dbReference type="PROSITE" id="PS50885">
    <property type="entry name" value="HAMP"/>
    <property type="match status" value="1"/>
</dbReference>
<dbReference type="EC" id="2.7.13.3" evidence="3"/>
<dbReference type="Gene3D" id="3.30.565.10">
    <property type="entry name" value="Histidine kinase-like ATPase, C-terminal domain"/>
    <property type="match status" value="1"/>
</dbReference>
<dbReference type="CDD" id="cd00082">
    <property type="entry name" value="HisKA"/>
    <property type="match status" value="1"/>
</dbReference>
<keyword evidence="9 16" id="KW-0067">ATP-binding</keyword>
<dbReference type="Gene3D" id="1.20.5.1040">
    <property type="entry name" value="Sensor protein qsec"/>
    <property type="match status" value="1"/>
</dbReference>
<evidence type="ECO:0000256" key="1">
    <source>
        <dbReference type="ARBA" id="ARBA00000085"/>
    </source>
</evidence>
<evidence type="ECO:0000256" key="12">
    <source>
        <dbReference type="SAM" id="MobiDB-lite"/>
    </source>
</evidence>
<evidence type="ECO:0000259" key="15">
    <source>
        <dbReference type="PROSITE" id="PS50885"/>
    </source>
</evidence>
<evidence type="ECO:0000256" key="5">
    <source>
        <dbReference type="ARBA" id="ARBA00022679"/>
    </source>
</evidence>
<comment type="catalytic activity">
    <reaction evidence="1">
        <text>ATP + protein L-histidine = ADP + protein N-phospho-L-histidine.</text>
        <dbReference type="EC" id="2.7.13.3"/>
    </reaction>
</comment>
<keyword evidence="8" id="KW-0418">Kinase</keyword>